<evidence type="ECO:0000313" key="4">
    <source>
        <dbReference type="Proteomes" id="UP000320431"/>
    </source>
</evidence>
<dbReference type="Gene3D" id="2.60.120.1130">
    <property type="match status" value="1"/>
</dbReference>
<evidence type="ECO:0000259" key="1">
    <source>
        <dbReference type="Pfam" id="PF01841"/>
    </source>
</evidence>
<dbReference type="Pfam" id="PF12969">
    <property type="entry name" value="DUF3857"/>
    <property type="match status" value="1"/>
</dbReference>
<dbReference type="Gene3D" id="3.10.620.30">
    <property type="match status" value="1"/>
</dbReference>
<feature type="domain" description="Transglutaminase-like" evidence="1">
    <location>
        <begin position="270"/>
        <end position="343"/>
    </location>
</feature>
<evidence type="ECO:0000259" key="2">
    <source>
        <dbReference type="Pfam" id="PF12969"/>
    </source>
</evidence>
<protein>
    <submittedName>
        <fullName evidence="3">DUF3857 domain-containing protein</fullName>
    </submittedName>
</protein>
<comment type="caution">
    <text evidence="3">The sequence shown here is derived from an EMBL/GenBank/DDBJ whole genome shotgun (WGS) entry which is preliminary data.</text>
</comment>
<organism evidence="3 4">
    <name type="scientific">Marilutibacter maris</name>
    <dbReference type="NCBI Taxonomy" id="1605891"/>
    <lineage>
        <taxon>Bacteria</taxon>
        <taxon>Pseudomonadati</taxon>
        <taxon>Pseudomonadota</taxon>
        <taxon>Gammaproteobacteria</taxon>
        <taxon>Lysobacterales</taxon>
        <taxon>Lysobacteraceae</taxon>
        <taxon>Marilutibacter</taxon>
    </lineage>
</organism>
<dbReference type="SUPFAM" id="SSF54001">
    <property type="entry name" value="Cysteine proteinases"/>
    <property type="match status" value="1"/>
</dbReference>
<gene>
    <name evidence="3" type="ORF">FKV24_013315</name>
</gene>
<dbReference type="EMBL" id="VICD02000227">
    <property type="protein sequence ID" value="KAB8176409.1"/>
    <property type="molecule type" value="Genomic_DNA"/>
</dbReference>
<dbReference type="Proteomes" id="UP000320431">
    <property type="component" value="Unassembled WGS sequence"/>
</dbReference>
<proteinExistence type="predicted"/>
<name>A0A508AFG0_9GAMM</name>
<dbReference type="Gene3D" id="2.60.40.3140">
    <property type="match status" value="1"/>
</dbReference>
<evidence type="ECO:0000313" key="3">
    <source>
        <dbReference type="EMBL" id="KAB8176409.1"/>
    </source>
</evidence>
<dbReference type="InterPro" id="IPR002931">
    <property type="entry name" value="Transglutaminase-like"/>
</dbReference>
<dbReference type="InterPro" id="IPR038765">
    <property type="entry name" value="Papain-like_cys_pep_sf"/>
</dbReference>
<dbReference type="Pfam" id="PF01841">
    <property type="entry name" value="Transglut_core"/>
    <property type="match status" value="1"/>
</dbReference>
<accession>A0A508AFG0</accession>
<reference evidence="3 4" key="1">
    <citation type="submission" date="2019-10" db="EMBL/GenBank/DDBJ databases">
        <title>Lysobacter alkalisoli sp. nov., isolated from saline-alkaline soil.</title>
        <authorList>
            <person name="Sun J.-Q."/>
        </authorList>
    </citation>
    <scope>NUCLEOTIDE SEQUENCE [LARGE SCALE GENOMIC DNA]</scope>
    <source>
        <strain evidence="3 4">KCTC 42381</strain>
    </source>
</reference>
<dbReference type="AlphaFoldDB" id="A0A508AFG0"/>
<dbReference type="InterPro" id="IPR024618">
    <property type="entry name" value="DUF3857"/>
</dbReference>
<sequence length="636" mass="69731">MQGNGGCGFVNLERWKTGVFAVAVLAAFGVRADEGGDRPLQIEYENIHYVVNDDGSYTESRETATRVLREQALEYAKNETVGYSTSIQKAEVLEAYTLKADGRRIAVPPGNYQVSASSGQQGDSPVYSDRSTLTVVFPELEVGDTTVFSYRLTASTPLFAGHFSVIESFSPATYYGDLTVSIDAPVQLDARHMSWHMPESKVKRAGDRERVSWHWRNREPVERETLRDSVFNVERYPGYAFSSFDSYAQIAQAYGGPANAKAAPTARVRELADEIAGDAREPRDVARRLYEWVSRNITYAGNCIGLGAVVPRDLDVVLDNRMGDCKDHATLLQALLTARGIHSTQALINAGGTYSLPDIPVASVVNHVITYIPDMELYLDSTAATVPFGSLPTSIAGKPVLLVEGHHADARTPANDIGGDGQKLVTRLRVDPDGSISGSQRLELNGRLAVAARDQFRDMPASDVEQLVKRYFQQASLKATGKVSFPDPKPLLEQFSIDAEFDVEKMLPVPAGIQVQPWFISFAPVSGVVAGNLGSDEHPPGESGCSGMVSEEQYELEFADGLRVVALPQDVSLEYEGVSYTASYRQEGNTVRVHRLLNDRTPGPVCSPEYNAGYAAMMRRIMPELRSQLIYLRAKE</sequence>
<feature type="domain" description="DUF3857" evidence="2">
    <location>
        <begin position="53"/>
        <end position="221"/>
    </location>
</feature>